<organism evidence="3 4">
    <name type="scientific">Oryza meyeriana var. granulata</name>
    <dbReference type="NCBI Taxonomy" id="110450"/>
    <lineage>
        <taxon>Eukaryota</taxon>
        <taxon>Viridiplantae</taxon>
        <taxon>Streptophyta</taxon>
        <taxon>Embryophyta</taxon>
        <taxon>Tracheophyta</taxon>
        <taxon>Spermatophyta</taxon>
        <taxon>Magnoliopsida</taxon>
        <taxon>Liliopsida</taxon>
        <taxon>Poales</taxon>
        <taxon>Poaceae</taxon>
        <taxon>BOP clade</taxon>
        <taxon>Oryzoideae</taxon>
        <taxon>Oryzeae</taxon>
        <taxon>Oryzinae</taxon>
        <taxon>Oryza</taxon>
        <taxon>Oryza meyeriana</taxon>
    </lineage>
</organism>
<gene>
    <name evidence="3" type="ORF">E2562_002833</name>
</gene>
<dbReference type="OrthoDB" id="682061at2759"/>
<sequence>MSRTRTTAANLLAVALLIISLLMLLHLPVACARHVAVLKADSSSGMNIRLGDVGIAKEPTSANGVVQRPASSGRRPTAASRTVEMRTSTSTKHHRDEAAKMYDMLRRDYAWKARRRSPINNGEPLQEEQP</sequence>
<reference evidence="3 4" key="1">
    <citation type="submission" date="2019-11" db="EMBL/GenBank/DDBJ databases">
        <title>Whole genome sequence of Oryza granulata.</title>
        <authorList>
            <person name="Li W."/>
        </authorList>
    </citation>
    <scope>NUCLEOTIDE SEQUENCE [LARGE SCALE GENOMIC DNA]</scope>
    <source>
        <strain evidence="4">cv. Menghai</strain>
        <tissue evidence="3">Leaf</tissue>
    </source>
</reference>
<protein>
    <submittedName>
        <fullName evidence="3">Uncharacterized protein</fullName>
    </submittedName>
</protein>
<evidence type="ECO:0000313" key="4">
    <source>
        <dbReference type="Proteomes" id="UP000479710"/>
    </source>
</evidence>
<evidence type="ECO:0000313" key="3">
    <source>
        <dbReference type="EMBL" id="KAF0890464.1"/>
    </source>
</evidence>
<keyword evidence="2" id="KW-0732">Signal</keyword>
<evidence type="ECO:0000256" key="1">
    <source>
        <dbReference type="SAM" id="MobiDB-lite"/>
    </source>
</evidence>
<comment type="caution">
    <text evidence="3">The sequence shown here is derived from an EMBL/GenBank/DDBJ whole genome shotgun (WGS) entry which is preliminary data.</text>
</comment>
<feature type="chain" id="PRO_5026303650" evidence="2">
    <location>
        <begin position="33"/>
        <end position="130"/>
    </location>
</feature>
<feature type="signal peptide" evidence="2">
    <location>
        <begin position="1"/>
        <end position="32"/>
    </location>
</feature>
<dbReference type="EMBL" id="SPHZ02000011">
    <property type="protein sequence ID" value="KAF0890464.1"/>
    <property type="molecule type" value="Genomic_DNA"/>
</dbReference>
<evidence type="ECO:0000256" key="2">
    <source>
        <dbReference type="SAM" id="SignalP"/>
    </source>
</evidence>
<feature type="region of interest" description="Disordered" evidence="1">
    <location>
        <begin position="60"/>
        <end position="99"/>
    </location>
</feature>
<name>A0A6G1BRW8_9ORYZ</name>
<keyword evidence="4" id="KW-1185">Reference proteome</keyword>
<dbReference type="AlphaFoldDB" id="A0A6G1BRW8"/>
<proteinExistence type="predicted"/>
<dbReference type="Proteomes" id="UP000479710">
    <property type="component" value="Unassembled WGS sequence"/>
</dbReference>
<accession>A0A6G1BRW8</accession>